<comment type="caution">
    <text evidence="1">The sequence shown here is derived from an EMBL/GenBank/DDBJ whole genome shotgun (WGS) entry which is preliminary data.</text>
</comment>
<reference evidence="1" key="1">
    <citation type="submission" date="2019-10" db="EMBL/GenBank/DDBJ databases">
        <authorList>
            <consortium name="DOE Joint Genome Institute"/>
            <person name="Kuo A."/>
            <person name="Miyauchi S."/>
            <person name="Kiss E."/>
            <person name="Drula E."/>
            <person name="Kohler A."/>
            <person name="Sanchez-Garcia M."/>
            <person name="Andreopoulos B."/>
            <person name="Barry K.W."/>
            <person name="Bonito G."/>
            <person name="Buee M."/>
            <person name="Carver A."/>
            <person name="Chen C."/>
            <person name="Cichocki N."/>
            <person name="Clum A."/>
            <person name="Culley D."/>
            <person name="Crous P.W."/>
            <person name="Fauchery L."/>
            <person name="Girlanda M."/>
            <person name="Hayes R."/>
            <person name="Keri Z."/>
            <person name="LaButti K."/>
            <person name="Lipzen A."/>
            <person name="Lombard V."/>
            <person name="Magnuson J."/>
            <person name="Maillard F."/>
            <person name="Morin E."/>
            <person name="Murat C."/>
            <person name="Nolan M."/>
            <person name="Ohm R."/>
            <person name="Pangilinan J."/>
            <person name="Pereira M."/>
            <person name="Perotto S."/>
            <person name="Peter M."/>
            <person name="Riley R."/>
            <person name="Sitrit Y."/>
            <person name="Stielow B."/>
            <person name="Szollosi G."/>
            <person name="Zifcakova L."/>
            <person name="Stursova M."/>
            <person name="Spatafora J.W."/>
            <person name="Tedersoo L."/>
            <person name="Vaario L.-M."/>
            <person name="Yamada A."/>
            <person name="Yan M."/>
            <person name="Wang P."/>
            <person name="Xu J."/>
            <person name="Bruns T."/>
            <person name="Baldrian P."/>
            <person name="Vilgalys R."/>
            <person name="Henrissat B."/>
            <person name="Grigoriev I.V."/>
            <person name="Hibbett D."/>
            <person name="Nagy L.G."/>
            <person name="Martin F.M."/>
        </authorList>
    </citation>
    <scope>NUCLEOTIDE SEQUENCE</scope>
    <source>
        <strain evidence="1">Prilba</strain>
    </source>
</reference>
<gene>
    <name evidence="1" type="ORF">DFH94DRAFT_816152</name>
</gene>
<evidence type="ECO:0000313" key="2">
    <source>
        <dbReference type="Proteomes" id="UP000759537"/>
    </source>
</evidence>
<proteinExistence type="predicted"/>
<sequence>MYANGLRASIREIRRDVPIGALTASLSASMGVKGSGSGSGALDVMVKSDAKKSIGLDGPWVETLLDAIKMSEDQALLLYMLYNSQIGQGLPRAFEEFRNGDTELFNSGATVIDLGATVQHNCGTDRYGRRTTDTRHGVNLNPSLSTPRSTHACLTSNLDIVDGMLITVILSRGGLSVPVRNLQAGSGALDVMVKRDAKKSIRVDVCVVRALRYYENV</sequence>
<name>A0A9P5JXF9_9AGAM</name>
<accession>A0A9P5JXF9</accession>
<dbReference type="EMBL" id="WHVB01000030">
    <property type="protein sequence ID" value="KAF8468703.1"/>
    <property type="molecule type" value="Genomic_DNA"/>
</dbReference>
<organism evidence="1 2">
    <name type="scientific">Russula ochroleuca</name>
    <dbReference type="NCBI Taxonomy" id="152965"/>
    <lineage>
        <taxon>Eukaryota</taxon>
        <taxon>Fungi</taxon>
        <taxon>Dikarya</taxon>
        <taxon>Basidiomycota</taxon>
        <taxon>Agaricomycotina</taxon>
        <taxon>Agaricomycetes</taxon>
        <taxon>Russulales</taxon>
        <taxon>Russulaceae</taxon>
        <taxon>Russula</taxon>
    </lineage>
</organism>
<reference evidence="1" key="2">
    <citation type="journal article" date="2020" name="Nat. Commun.">
        <title>Large-scale genome sequencing of mycorrhizal fungi provides insights into the early evolution of symbiotic traits.</title>
        <authorList>
            <person name="Miyauchi S."/>
            <person name="Kiss E."/>
            <person name="Kuo A."/>
            <person name="Drula E."/>
            <person name="Kohler A."/>
            <person name="Sanchez-Garcia M."/>
            <person name="Morin E."/>
            <person name="Andreopoulos B."/>
            <person name="Barry K.W."/>
            <person name="Bonito G."/>
            <person name="Buee M."/>
            <person name="Carver A."/>
            <person name="Chen C."/>
            <person name="Cichocki N."/>
            <person name="Clum A."/>
            <person name="Culley D."/>
            <person name="Crous P.W."/>
            <person name="Fauchery L."/>
            <person name="Girlanda M."/>
            <person name="Hayes R.D."/>
            <person name="Keri Z."/>
            <person name="LaButti K."/>
            <person name="Lipzen A."/>
            <person name="Lombard V."/>
            <person name="Magnuson J."/>
            <person name="Maillard F."/>
            <person name="Murat C."/>
            <person name="Nolan M."/>
            <person name="Ohm R.A."/>
            <person name="Pangilinan J."/>
            <person name="Pereira M.F."/>
            <person name="Perotto S."/>
            <person name="Peter M."/>
            <person name="Pfister S."/>
            <person name="Riley R."/>
            <person name="Sitrit Y."/>
            <person name="Stielow J.B."/>
            <person name="Szollosi G."/>
            <person name="Zifcakova L."/>
            <person name="Stursova M."/>
            <person name="Spatafora J.W."/>
            <person name="Tedersoo L."/>
            <person name="Vaario L.M."/>
            <person name="Yamada A."/>
            <person name="Yan M."/>
            <person name="Wang P."/>
            <person name="Xu J."/>
            <person name="Bruns T."/>
            <person name="Baldrian P."/>
            <person name="Vilgalys R."/>
            <person name="Dunand C."/>
            <person name="Henrissat B."/>
            <person name="Grigoriev I.V."/>
            <person name="Hibbett D."/>
            <person name="Nagy L.G."/>
            <person name="Martin F.M."/>
        </authorList>
    </citation>
    <scope>NUCLEOTIDE SEQUENCE</scope>
    <source>
        <strain evidence="1">Prilba</strain>
    </source>
</reference>
<dbReference type="AlphaFoldDB" id="A0A9P5JXF9"/>
<protein>
    <submittedName>
        <fullName evidence="1">Uncharacterized protein</fullName>
    </submittedName>
</protein>
<dbReference type="Proteomes" id="UP000759537">
    <property type="component" value="Unassembled WGS sequence"/>
</dbReference>
<keyword evidence="2" id="KW-1185">Reference proteome</keyword>
<evidence type="ECO:0000313" key="1">
    <source>
        <dbReference type="EMBL" id="KAF8468703.1"/>
    </source>
</evidence>